<dbReference type="RefSeq" id="WP_170035713.1">
    <property type="nucleotide sequence ID" value="NZ_JABDTL010000001.1"/>
</dbReference>
<name>A0A841GND0_9BACT</name>
<accession>A0A841GND0</accession>
<dbReference type="EMBL" id="JACHIA010000004">
    <property type="protein sequence ID" value="MBB6070321.1"/>
    <property type="molecule type" value="Genomic_DNA"/>
</dbReference>
<sequence>MAAIQRHSTRIMGFHLRELQTARGDETEMYSAQIFHGDVEAGTARNDGNGGSDLVRIDPGHREAWERLVRYMEEHPRAVREDGSREEYHSGEDAATALLRDLHDADARLFRSRKFRSALVGYRWTKPFPGGGWWAEGRILFSPDSAIPLDTVPGDLFQMLVIGTDNLRLARETAPAVPGSAEPKG</sequence>
<gene>
    <name evidence="1" type="ORF">HNQ61_001940</name>
</gene>
<reference evidence="1 2" key="1">
    <citation type="submission" date="2020-08" db="EMBL/GenBank/DDBJ databases">
        <title>Genomic Encyclopedia of Type Strains, Phase IV (KMG-IV): sequencing the most valuable type-strain genomes for metagenomic binning, comparative biology and taxonomic classification.</title>
        <authorList>
            <person name="Goeker M."/>
        </authorList>
    </citation>
    <scope>NUCLEOTIDE SEQUENCE [LARGE SCALE GENOMIC DNA]</scope>
    <source>
        <strain evidence="1 2">DSM 29007</strain>
    </source>
</reference>
<protein>
    <submittedName>
        <fullName evidence="1">Uncharacterized protein</fullName>
    </submittedName>
</protein>
<evidence type="ECO:0000313" key="2">
    <source>
        <dbReference type="Proteomes" id="UP000582837"/>
    </source>
</evidence>
<keyword evidence="2" id="KW-1185">Reference proteome</keyword>
<dbReference type="AlphaFoldDB" id="A0A841GND0"/>
<comment type="caution">
    <text evidence="1">The sequence shown here is derived from an EMBL/GenBank/DDBJ whole genome shotgun (WGS) entry which is preliminary data.</text>
</comment>
<proteinExistence type="predicted"/>
<evidence type="ECO:0000313" key="1">
    <source>
        <dbReference type="EMBL" id="MBB6070321.1"/>
    </source>
</evidence>
<organism evidence="1 2">
    <name type="scientific">Longimicrobium terrae</name>
    <dbReference type="NCBI Taxonomy" id="1639882"/>
    <lineage>
        <taxon>Bacteria</taxon>
        <taxon>Pseudomonadati</taxon>
        <taxon>Gemmatimonadota</taxon>
        <taxon>Longimicrobiia</taxon>
        <taxon>Longimicrobiales</taxon>
        <taxon>Longimicrobiaceae</taxon>
        <taxon>Longimicrobium</taxon>
    </lineage>
</organism>
<dbReference type="Proteomes" id="UP000582837">
    <property type="component" value="Unassembled WGS sequence"/>
</dbReference>